<dbReference type="STRING" id="1325564.NSJP_1786"/>
<evidence type="ECO:0000313" key="2">
    <source>
        <dbReference type="Proteomes" id="UP000192042"/>
    </source>
</evidence>
<sequence>MSVMLGARVHARLCRGFPQVENGVRANGLSKDVMLGLLSAIVGLLRSCVDYQEVIDFDTVVSDQ</sequence>
<dbReference type="AlphaFoldDB" id="A0A1W1I4L7"/>
<keyword evidence="2" id="KW-1185">Reference proteome</keyword>
<dbReference type="KEGG" id="nja:NSJP_1786"/>
<organism evidence="1 2">
    <name type="scientific">Nitrospira japonica</name>
    <dbReference type="NCBI Taxonomy" id="1325564"/>
    <lineage>
        <taxon>Bacteria</taxon>
        <taxon>Pseudomonadati</taxon>
        <taxon>Nitrospirota</taxon>
        <taxon>Nitrospiria</taxon>
        <taxon>Nitrospirales</taxon>
        <taxon>Nitrospiraceae</taxon>
        <taxon>Nitrospira</taxon>
    </lineage>
</organism>
<reference evidence="1 2" key="1">
    <citation type="submission" date="2017-03" db="EMBL/GenBank/DDBJ databases">
        <authorList>
            <person name="Afonso C.L."/>
            <person name="Miller P.J."/>
            <person name="Scott M.A."/>
            <person name="Spackman E."/>
            <person name="Goraichik I."/>
            <person name="Dimitrov K.M."/>
            <person name="Suarez D.L."/>
            <person name="Swayne D.E."/>
        </authorList>
    </citation>
    <scope>NUCLEOTIDE SEQUENCE [LARGE SCALE GENOMIC DNA]</scope>
    <source>
        <strain evidence="1">Genome sequencing of Nitrospira japonica strain NJ11</strain>
    </source>
</reference>
<gene>
    <name evidence="1" type="ORF">NSJP_1786</name>
</gene>
<protein>
    <submittedName>
        <fullName evidence="1">Uncharacterized protein</fullName>
    </submittedName>
</protein>
<proteinExistence type="predicted"/>
<dbReference type="EMBL" id="LT828648">
    <property type="protein sequence ID" value="SLM47958.1"/>
    <property type="molecule type" value="Genomic_DNA"/>
</dbReference>
<evidence type="ECO:0000313" key="1">
    <source>
        <dbReference type="EMBL" id="SLM47958.1"/>
    </source>
</evidence>
<name>A0A1W1I4L7_9BACT</name>
<dbReference type="Proteomes" id="UP000192042">
    <property type="component" value="Chromosome I"/>
</dbReference>
<accession>A0A1W1I4L7</accession>